<feature type="chain" id="PRO_5030132114" description="SCP domain-containing protein" evidence="3">
    <location>
        <begin position="33"/>
        <end position="535"/>
    </location>
</feature>
<dbReference type="AlphaFoldDB" id="A0A5J5E795"/>
<evidence type="ECO:0000256" key="2">
    <source>
        <dbReference type="SAM" id="MobiDB-lite"/>
    </source>
</evidence>
<sequence>MRNTLRKPLATITMITAIGMLTPATIIPTAYANDNTTVTVAADQLTQAQAKLDAAKQDVNTKQAAVDQATKEYDDAKTAYEQALKDNQGSGALTPEQQAAQTQLAKGFYGFLQQEGSPAAKDLITNDPTFKQWVQDNNVNLSNVGANSSFSFDNVNKSLDLIDNTNEVRQAEGQTTVTVTDYLMAGAAISNEKVIKNYAHTNAPWAGSENIADGCGVQSVECWANMEKKYFDQYAQSDSELAAHRYDSYWVYVNRPDIYEGNGNYMTTGHYLNIMDKNNKSVGVGFGQHPTGYQDFTTDTTTQQFRRDEKGTAYTVAEFRAKLNAYVSKLKEQAGSTGNQTEVDNAKKKLDEAQRKLDQAQQALDAAQKTLEQAQKEYDEIKNNQGGQQPGGDTDKPTGDGTSVYRLFNPYMTQGTTHLYTTSKTEYDHLQTLGWKGEDIVFHAAKYASSSPVWRLYNQYDGSHHYTTSIDEYQHLQDVGWTGEKIAWYAPDQGRDVYRVYNPYTGEHLFTADHAEALKLINIGWTDEGIAFKTN</sequence>
<evidence type="ECO:0000256" key="1">
    <source>
        <dbReference type="SAM" id="Coils"/>
    </source>
</evidence>
<dbReference type="Pfam" id="PF18885">
    <property type="entry name" value="DUF5648"/>
    <property type="match status" value="1"/>
</dbReference>
<dbReference type="Proteomes" id="UP000374630">
    <property type="component" value="Unassembled WGS sequence"/>
</dbReference>
<dbReference type="RefSeq" id="WP_150353105.1">
    <property type="nucleotide sequence ID" value="NZ_RZNZ01000003.1"/>
</dbReference>
<keyword evidence="9" id="KW-1185">Reference proteome</keyword>
<evidence type="ECO:0000313" key="9">
    <source>
        <dbReference type="Proteomes" id="UP000374630"/>
    </source>
</evidence>
<dbReference type="InterPro" id="IPR043708">
    <property type="entry name" value="DUF5648"/>
</dbReference>
<proteinExistence type="predicted"/>
<evidence type="ECO:0000313" key="8">
    <source>
        <dbReference type="Proteomes" id="UP000345527"/>
    </source>
</evidence>
<protein>
    <recommendedName>
        <fullName evidence="10">SCP domain-containing protein</fullName>
    </recommendedName>
</protein>
<evidence type="ECO:0000313" key="6">
    <source>
        <dbReference type="EMBL" id="KAA8821703.1"/>
    </source>
</evidence>
<comment type="caution">
    <text evidence="7">The sequence shown here is derived from an EMBL/GenBank/DDBJ whole genome shotgun (WGS) entry which is preliminary data.</text>
</comment>
<evidence type="ECO:0000259" key="4">
    <source>
        <dbReference type="Pfam" id="PF00188"/>
    </source>
</evidence>
<feature type="domain" description="DUF5648" evidence="5">
    <location>
        <begin position="404"/>
        <end position="533"/>
    </location>
</feature>
<evidence type="ECO:0000313" key="7">
    <source>
        <dbReference type="EMBL" id="KAA8824783.1"/>
    </source>
</evidence>
<dbReference type="OrthoDB" id="3240612at2"/>
<organism evidence="7 8">
    <name type="scientific">Bifidobacterium vespertilionis</name>
    <dbReference type="NCBI Taxonomy" id="2562524"/>
    <lineage>
        <taxon>Bacteria</taxon>
        <taxon>Bacillati</taxon>
        <taxon>Actinomycetota</taxon>
        <taxon>Actinomycetes</taxon>
        <taxon>Bifidobacteriales</taxon>
        <taxon>Bifidobacteriaceae</taxon>
        <taxon>Bifidobacterium</taxon>
    </lineage>
</organism>
<dbReference type="Pfam" id="PF00188">
    <property type="entry name" value="CAP"/>
    <property type="match status" value="1"/>
</dbReference>
<feature type="domain" description="SCP" evidence="4">
    <location>
        <begin position="163"/>
        <end position="294"/>
    </location>
</feature>
<dbReference type="Proteomes" id="UP000345527">
    <property type="component" value="Unassembled WGS sequence"/>
</dbReference>
<dbReference type="Gene3D" id="1.20.120.330">
    <property type="entry name" value="Nucleotidyltransferases domain 2"/>
    <property type="match status" value="1"/>
</dbReference>
<name>A0A5J5E795_9BIFI</name>
<keyword evidence="1" id="KW-0175">Coiled coil</keyword>
<keyword evidence="3" id="KW-0732">Signal</keyword>
<feature type="coiled-coil region" evidence="1">
    <location>
        <begin position="38"/>
        <end position="86"/>
    </location>
</feature>
<reference evidence="8 9" key="1">
    <citation type="journal article" date="2019" name="Syst. Appl. Microbiol.">
        <title>Characterization of Bifidobacterium species in feaces of the Egyptian fruit bat: Description of B. vespertilionis sp. nov. and B. rousetti sp. nov.</title>
        <authorList>
            <person name="Modesto M."/>
            <person name="Satti M."/>
            <person name="Watanabe K."/>
            <person name="Puglisi E."/>
            <person name="Morelli L."/>
            <person name="Huang C.-H."/>
            <person name="Liou J.-S."/>
            <person name="Miyashita M."/>
            <person name="Tamura T."/>
            <person name="Saito S."/>
            <person name="Mori K."/>
            <person name="Huang L."/>
            <person name="Sciavilla P."/>
            <person name="Sandri C."/>
            <person name="Spiezio C."/>
            <person name="Vitali F."/>
            <person name="Cavalieri D."/>
            <person name="Perpetuini G."/>
            <person name="Tofalo R."/>
            <person name="Bonetti A."/>
            <person name="Arita M."/>
            <person name="Mattarelli P."/>
        </authorList>
    </citation>
    <scope>NUCLEOTIDE SEQUENCE [LARGE SCALE GENOMIC DNA]</scope>
    <source>
        <strain evidence="6 9">RST16</strain>
        <strain evidence="7 8">RST8</strain>
    </source>
</reference>
<dbReference type="EMBL" id="RZNZ01000003">
    <property type="protein sequence ID" value="KAA8821703.1"/>
    <property type="molecule type" value="Genomic_DNA"/>
</dbReference>
<feature type="signal peptide" evidence="3">
    <location>
        <begin position="1"/>
        <end position="32"/>
    </location>
</feature>
<feature type="region of interest" description="Disordered" evidence="2">
    <location>
        <begin position="382"/>
        <end position="402"/>
    </location>
</feature>
<evidence type="ECO:0000256" key="3">
    <source>
        <dbReference type="SAM" id="SignalP"/>
    </source>
</evidence>
<evidence type="ECO:0000259" key="5">
    <source>
        <dbReference type="Pfam" id="PF18885"/>
    </source>
</evidence>
<accession>A0A5J5E795</accession>
<dbReference type="EMBL" id="RZOA01000001">
    <property type="protein sequence ID" value="KAA8824783.1"/>
    <property type="molecule type" value="Genomic_DNA"/>
</dbReference>
<dbReference type="InterPro" id="IPR014044">
    <property type="entry name" value="CAP_dom"/>
</dbReference>
<evidence type="ECO:0008006" key="10">
    <source>
        <dbReference type="Google" id="ProtNLM"/>
    </source>
</evidence>
<gene>
    <name evidence="7" type="ORF">EM848_00815</name>
    <name evidence="6" type="ORF">EMO90_03520</name>
</gene>